<name>A0A2M7VD27_9BACT</name>
<evidence type="ECO:0000313" key="2">
    <source>
        <dbReference type="EMBL" id="PIZ98297.1"/>
    </source>
</evidence>
<evidence type="ECO:0000313" key="3">
    <source>
        <dbReference type="Proteomes" id="UP000230405"/>
    </source>
</evidence>
<evidence type="ECO:0008006" key="4">
    <source>
        <dbReference type="Google" id="ProtNLM"/>
    </source>
</evidence>
<keyword evidence="1" id="KW-1133">Transmembrane helix</keyword>
<accession>A0A2M7VD27</accession>
<dbReference type="Pfam" id="PF04307">
    <property type="entry name" value="YdjM"/>
    <property type="match status" value="1"/>
</dbReference>
<reference evidence="3" key="1">
    <citation type="submission" date="2017-09" db="EMBL/GenBank/DDBJ databases">
        <title>Depth-based differentiation of microbial function through sediment-hosted aquifers and enrichment of novel symbionts in the deep terrestrial subsurface.</title>
        <authorList>
            <person name="Probst A.J."/>
            <person name="Ladd B."/>
            <person name="Jarett J.K."/>
            <person name="Geller-Mcgrath D.E."/>
            <person name="Sieber C.M.K."/>
            <person name="Emerson J.B."/>
            <person name="Anantharaman K."/>
            <person name="Thomas B.C."/>
            <person name="Malmstrom R."/>
            <person name="Stieglmeier M."/>
            <person name="Klingl A."/>
            <person name="Woyke T."/>
            <person name="Ryan C.M."/>
            <person name="Banfield J.F."/>
        </authorList>
    </citation>
    <scope>NUCLEOTIDE SEQUENCE [LARGE SCALE GENOMIC DNA]</scope>
</reference>
<gene>
    <name evidence="2" type="ORF">COX77_05005</name>
</gene>
<proteinExistence type="predicted"/>
<feature type="transmembrane region" description="Helical" evidence="1">
    <location>
        <begin position="69"/>
        <end position="99"/>
    </location>
</feature>
<feature type="transmembrane region" description="Helical" evidence="1">
    <location>
        <begin position="24"/>
        <end position="46"/>
    </location>
</feature>
<dbReference type="AlphaFoldDB" id="A0A2M7VD27"/>
<dbReference type="EMBL" id="PFPO01000096">
    <property type="protein sequence ID" value="PIZ98297.1"/>
    <property type="molecule type" value="Genomic_DNA"/>
</dbReference>
<keyword evidence="1" id="KW-0472">Membrane</keyword>
<evidence type="ECO:0000256" key="1">
    <source>
        <dbReference type="SAM" id="Phobius"/>
    </source>
</evidence>
<keyword evidence="1" id="KW-0812">Transmembrane</keyword>
<sequence length="177" mass="20513">MGLADISLGLIFGELFYREFGNGYSLTFSVVGINNWHVFAIFFAILPDADLLLQRKDSNHRSSLLHRPLFCYLLIVLPVAFYSVPLLLLSFWCLTWHYVHDSLDSSGVMWLWPFNNYYYQLFDRDHGFCLIKKRDEVEFSQTALTLDQVIAKDYSSLTPQVLFAIILFLIAMALLIL</sequence>
<comment type="caution">
    <text evidence="2">The sequence shown here is derived from an EMBL/GenBank/DDBJ whole genome shotgun (WGS) entry which is preliminary data.</text>
</comment>
<dbReference type="InterPro" id="IPR007404">
    <property type="entry name" value="YdjM-like"/>
</dbReference>
<protein>
    <recommendedName>
        <fullName evidence="4">Metal-dependent hydrolase</fullName>
    </recommendedName>
</protein>
<organism evidence="2 3">
    <name type="scientific">Candidatus Komeilibacteria bacterium CG_4_10_14_0_2_um_filter_37_10</name>
    <dbReference type="NCBI Taxonomy" id="1974470"/>
    <lineage>
        <taxon>Bacteria</taxon>
        <taxon>Candidatus Komeiliibacteriota</taxon>
    </lineage>
</organism>
<dbReference type="Proteomes" id="UP000230405">
    <property type="component" value="Unassembled WGS sequence"/>
</dbReference>
<feature type="transmembrane region" description="Helical" evidence="1">
    <location>
        <begin position="157"/>
        <end position="176"/>
    </location>
</feature>